<proteinExistence type="predicted"/>
<evidence type="ECO:0000313" key="1">
    <source>
        <dbReference type="EMBL" id="DAF45494.1"/>
    </source>
</evidence>
<reference evidence="1" key="1">
    <citation type="journal article" date="2021" name="Proc. Natl. Acad. Sci. U.S.A.">
        <title>A Catalog of Tens of Thousands of Viruses from Human Metagenomes Reveals Hidden Associations with Chronic Diseases.</title>
        <authorList>
            <person name="Tisza M.J."/>
            <person name="Buck C.B."/>
        </authorList>
    </citation>
    <scope>NUCLEOTIDE SEQUENCE</scope>
    <source>
        <strain evidence="1">CtBLh2</strain>
    </source>
</reference>
<dbReference type="EMBL" id="BK032514">
    <property type="protein sequence ID" value="DAF45494.1"/>
    <property type="molecule type" value="Genomic_DNA"/>
</dbReference>
<accession>A0A8S5S3E7</accession>
<sequence length="29" mass="3356">MFVFLFSLLLKCSAPHVTCKVIKKLRYVA</sequence>
<name>A0A8S5S3E7_9CAUD</name>
<protein>
    <submittedName>
        <fullName evidence="1">Uncharacterized protein</fullName>
    </submittedName>
</protein>
<organism evidence="1">
    <name type="scientific">Siphoviridae sp. ctBLh2</name>
    <dbReference type="NCBI Taxonomy" id="2827803"/>
    <lineage>
        <taxon>Viruses</taxon>
        <taxon>Duplodnaviria</taxon>
        <taxon>Heunggongvirae</taxon>
        <taxon>Uroviricota</taxon>
        <taxon>Caudoviricetes</taxon>
    </lineage>
</organism>